<dbReference type="InterPro" id="IPR052895">
    <property type="entry name" value="HetReg/Transcr_Mod"/>
</dbReference>
<proteinExistence type="predicted"/>
<protein>
    <submittedName>
        <fullName evidence="1">Uncharacterized protein</fullName>
    </submittedName>
</protein>
<gene>
    <name evidence="1" type="ORF">E8E12_004047</name>
</gene>
<sequence>MIEDQRRATLDTIADSFQHLLDVLARFREKEAADQRDKVYVLLGLASQGYGIEVDYEKTPEAIYQEVTMSLINASGNLNILCQNPFERRNGPHVLEMCGNS</sequence>
<evidence type="ECO:0000313" key="2">
    <source>
        <dbReference type="Proteomes" id="UP000758155"/>
    </source>
</evidence>
<evidence type="ECO:0000313" key="1">
    <source>
        <dbReference type="EMBL" id="KAF3043391.1"/>
    </source>
</evidence>
<dbReference type="PANTHER" id="PTHR24148:SF64">
    <property type="entry name" value="HETEROKARYON INCOMPATIBILITY DOMAIN-CONTAINING PROTEIN"/>
    <property type="match status" value="1"/>
</dbReference>
<dbReference type="Proteomes" id="UP000758155">
    <property type="component" value="Unassembled WGS sequence"/>
</dbReference>
<dbReference type="OrthoDB" id="2157530at2759"/>
<accession>A0A9P4WUN6</accession>
<keyword evidence="2" id="KW-1185">Reference proteome</keyword>
<dbReference type="EMBL" id="SWKV01000012">
    <property type="protein sequence ID" value="KAF3043391.1"/>
    <property type="molecule type" value="Genomic_DNA"/>
</dbReference>
<name>A0A9P4WUN6_9PLEO</name>
<comment type="caution">
    <text evidence="1">The sequence shown here is derived from an EMBL/GenBank/DDBJ whole genome shotgun (WGS) entry which is preliminary data.</text>
</comment>
<dbReference type="PANTHER" id="PTHR24148">
    <property type="entry name" value="ANKYRIN REPEAT DOMAIN-CONTAINING PROTEIN 39 HOMOLOG-RELATED"/>
    <property type="match status" value="1"/>
</dbReference>
<dbReference type="AlphaFoldDB" id="A0A9P4WUN6"/>
<organism evidence="1 2">
    <name type="scientific">Didymella heteroderae</name>
    <dbReference type="NCBI Taxonomy" id="1769908"/>
    <lineage>
        <taxon>Eukaryota</taxon>
        <taxon>Fungi</taxon>
        <taxon>Dikarya</taxon>
        <taxon>Ascomycota</taxon>
        <taxon>Pezizomycotina</taxon>
        <taxon>Dothideomycetes</taxon>
        <taxon>Pleosporomycetidae</taxon>
        <taxon>Pleosporales</taxon>
        <taxon>Pleosporineae</taxon>
        <taxon>Didymellaceae</taxon>
        <taxon>Didymella</taxon>
    </lineage>
</organism>
<reference evidence="1" key="1">
    <citation type="submission" date="2019-04" db="EMBL/GenBank/DDBJ databases">
        <title>Sequencing of skin fungus with MAO and IRED activity.</title>
        <authorList>
            <person name="Marsaioli A.J."/>
            <person name="Bonatto J.M.C."/>
            <person name="Reis Junior O."/>
        </authorList>
    </citation>
    <scope>NUCLEOTIDE SEQUENCE</scope>
    <source>
        <strain evidence="1">28M1</strain>
    </source>
</reference>